<dbReference type="Pfam" id="PF10670">
    <property type="entry name" value="DUF4198"/>
    <property type="match status" value="1"/>
</dbReference>
<proteinExistence type="predicted"/>
<dbReference type="AlphaFoldDB" id="A0A1M5IEC3"/>
<sequence>MRRPLILTVPILLALMAAKSLFAHEFWIEPRSFQAEKGEILQAHLVNGQNFNGGALSWFEYRIERTEFSLGDDVFQITGRDGDQPALRMTPEGEGLLKVIHQTKPSKLTYQDPEKFQAFVSHKDLDTTALPDPTYPLIEGYTRYAKSLLAVGTGDGADSNSGLLTEFVALKNPYRDDISGGLPLRLMYKGQPRANAQVEVFERAPDDTVDIKLYRTDQNGEVTLPVKPGYDYLIDAVVLRRPTSAIATEQGWHWESLWASLTFGVPE</sequence>
<accession>A0A1M5IEC3</accession>
<protein>
    <submittedName>
        <fullName evidence="1">Uncharacterized conserved protein, contains GH25 family domain</fullName>
    </submittedName>
</protein>
<dbReference type="STRING" id="870908.SAMN04488044_0286"/>
<reference evidence="2" key="1">
    <citation type="submission" date="2016-11" db="EMBL/GenBank/DDBJ databases">
        <authorList>
            <person name="Varghese N."/>
            <person name="Submissions S."/>
        </authorList>
    </citation>
    <scope>NUCLEOTIDE SEQUENCE [LARGE SCALE GENOMIC DNA]</scope>
    <source>
        <strain evidence="2">DSM 28223</strain>
    </source>
</reference>
<dbReference type="Proteomes" id="UP000184211">
    <property type="component" value="Unassembled WGS sequence"/>
</dbReference>
<name>A0A1M5IEC3_9RHOB</name>
<gene>
    <name evidence="1" type="ORF">SAMN04488044_0286</name>
</gene>
<evidence type="ECO:0000313" key="1">
    <source>
        <dbReference type="EMBL" id="SHG26133.1"/>
    </source>
</evidence>
<dbReference type="OrthoDB" id="581894at2"/>
<organism evidence="1 2">
    <name type="scientific">Cognatishimia maritima</name>
    <dbReference type="NCBI Taxonomy" id="870908"/>
    <lineage>
        <taxon>Bacteria</taxon>
        <taxon>Pseudomonadati</taxon>
        <taxon>Pseudomonadota</taxon>
        <taxon>Alphaproteobacteria</taxon>
        <taxon>Rhodobacterales</taxon>
        <taxon>Paracoccaceae</taxon>
        <taxon>Cognatishimia</taxon>
    </lineage>
</organism>
<dbReference type="EMBL" id="FQWM01000001">
    <property type="protein sequence ID" value="SHG26133.1"/>
    <property type="molecule type" value="Genomic_DNA"/>
</dbReference>
<evidence type="ECO:0000313" key="2">
    <source>
        <dbReference type="Proteomes" id="UP000184211"/>
    </source>
</evidence>
<dbReference type="InterPro" id="IPR019613">
    <property type="entry name" value="DUF4198"/>
</dbReference>
<keyword evidence="2" id="KW-1185">Reference proteome</keyword>
<dbReference type="RefSeq" id="WP_072789441.1">
    <property type="nucleotide sequence ID" value="NZ_FQWM01000001.1"/>
</dbReference>